<dbReference type="Pfam" id="PF10243">
    <property type="entry name" value="MIP-T3"/>
    <property type="match status" value="1"/>
</dbReference>
<dbReference type="GO" id="GO:0048731">
    <property type="term" value="P:system development"/>
    <property type="evidence" value="ECO:0007669"/>
    <property type="project" value="UniProtKB-ARBA"/>
</dbReference>
<evidence type="ECO:0000256" key="4">
    <source>
        <dbReference type="ARBA" id="ARBA00022794"/>
    </source>
</evidence>
<keyword evidence="6" id="KW-0206">Cytoskeleton</keyword>
<dbReference type="Proteomes" id="UP000601435">
    <property type="component" value="Unassembled WGS sequence"/>
</dbReference>
<name>A0A812UH07_9DINO</name>
<proteinExistence type="inferred from homology"/>
<evidence type="ECO:0000256" key="7">
    <source>
        <dbReference type="ARBA" id="ARBA00023273"/>
    </source>
</evidence>
<keyword evidence="4" id="KW-0970">Cilium biogenesis/degradation</keyword>
<evidence type="ECO:0000256" key="6">
    <source>
        <dbReference type="ARBA" id="ARBA00023212"/>
    </source>
</evidence>
<feature type="compositionally biased region" description="Basic and acidic residues" evidence="10">
    <location>
        <begin position="222"/>
        <end position="272"/>
    </location>
</feature>
<keyword evidence="14" id="KW-1185">Reference proteome</keyword>
<evidence type="ECO:0000313" key="14">
    <source>
        <dbReference type="Proteomes" id="UP000601435"/>
    </source>
</evidence>
<feature type="compositionally biased region" description="Pro residues" evidence="10">
    <location>
        <begin position="377"/>
        <end position="390"/>
    </location>
</feature>
<comment type="caution">
    <text evidence="13">The sequence shown here is derived from an EMBL/GenBank/DDBJ whole genome shotgun (WGS) entry which is preliminary data.</text>
</comment>
<comment type="subcellular location">
    <subcellularLocation>
        <location evidence="2">Cytoplasm</location>
        <location evidence="2">Cytoskeleton</location>
        <location evidence="2">Cilium axoneme</location>
    </subcellularLocation>
    <subcellularLocation>
        <location evidence="1">Cytoplasm</location>
        <location evidence="1">Cytoskeleton</location>
        <location evidence="1">Cilium basal body</location>
    </subcellularLocation>
</comment>
<reference evidence="13" key="1">
    <citation type="submission" date="2021-02" db="EMBL/GenBank/DDBJ databases">
        <authorList>
            <person name="Dougan E. K."/>
            <person name="Rhodes N."/>
            <person name="Thang M."/>
            <person name="Chan C."/>
        </authorList>
    </citation>
    <scope>NUCLEOTIDE SEQUENCE</scope>
</reference>
<evidence type="ECO:0000313" key="13">
    <source>
        <dbReference type="EMBL" id="CAE7576793.1"/>
    </source>
</evidence>
<organism evidence="13 14">
    <name type="scientific">Symbiodinium necroappetens</name>
    <dbReference type="NCBI Taxonomy" id="1628268"/>
    <lineage>
        <taxon>Eukaryota</taxon>
        <taxon>Sar</taxon>
        <taxon>Alveolata</taxon>
        <taxon>Dinophyceae</taxon>
        <taxon>Suessiales</taxon>
        <taxon>Symbiodiniaceae</taxon>
        <taxon>Symbiodinium</taxon>
    </lineage>
</organism>
<evidence type="ECO:0000256" key="3">
    <source>
        <dbReference type="ARBA" id="ARBA00022490"/>
    </source>
</evidence>
<dbReference type="PANTHER" id="PTHR31363">
    <property type="entry name" value="TRAF3-INTERACTING PROTEIN 1"/>
    <property type="match status" value="1"/>
</dbReference>
<accession>A0A812UH07</accession>
<dbReference type="FunFam" id="1.10.418.50:FF:000001">
    <property type="entry name" value="TRAF3-interacting protein 1 isoform X1"/>
    <property type="match status" value="1"/>
</dbReference>
<feature type="compositionally biased region" description="Pro residues" evidence="10">
    <location>
        <begin position="206"/>
        <end position="216"/>
    </location>
</feature>
<protein>
    <recommendedName>
        <fullName evidence="9">TRAF3-interacting protein 1</fullName>
    </recommendedName>
</protein>
<dbReference type="GO" id="GO:0005930">
    <property type="term" value="C:axoneme"/>
    <property type="evidence" value="ECO:0007669"/>
    <property type="project" value="UniProtKB-SubCell"/>
</dbReference>
<feature type="compositionally biased region" description="Low complexity" evidence="10">
    <location>
        <begin position="273"/>
        <end position="285"/>
    </location>
</feature>
<keyword evidence="7" id="KW-0966">Cell projection</keyword>
<evidence type="ECO:0000256" key="9">
    <source>
        <dbReference type="ARBA" id="ARBA00070492"/>
    </source>
</evidence>
<keyword evidence="5" id="KW-0175">Coiled coil</keyword>
<feature type="compositionally biased region" description="Low complexity" evidence="10">
    <location>
        <begin position="337"/>
        <end position="359"/>
    </location>
</feature>
<dbReference type="EMBL" id="CAJNJA010027480">
    <property type="protein sequence ID" value="CAE7576793.1"/>
    <property type="molecule type" value="Genomic_DNA"/>
</dbReference>
<dbReference type="GO" id="GO:0008017">
    <property type="term" value="F:microtubule binding"/>
    <property type="evidence" value="ECO:0007669"/>
    <property type="project" value="InterPro"/>
</dbReference>
<evidence type="ECO:0000256" key="8">
    <source>
        <dbReference type="ARBA" id="ARBA00043971"/>
    </source>
</evidence>
<dbReference type="Pfam" id="PF17749">
    <property type="entry name" value="MIP-T3_C"/>
    <property type="match status" value="1"/>
</dbReference>
<dbReference type="GO" id="GO:0030992">
    <property type="term" value="C:intraciliary transport particle B"/>
    <property type="evidence" value="ECO:0007669"/>
    <property type="project" value="TreeGrafter"/>
</dbReference>
<feature type="compositionally biased region" description="Basic and acidic residues" evidence="10">
    <location>
        <begin position="172"/>
        <end position="199"/>
    </location>
</feature>
<evidence type="ECO:0000256" key="2">
    <source>
        <dbReference type="ARBA" id="ARBA00004430"/>
    </source>
</evidence>
<dbReference type="PANTHER" id="PTHR31363:SF0">
    <property type="entry name" value="TRAF3-INTERACTING PROTEIN 1"/>
    <property type="match status" value="1"/>
</dbReference>
<dbReference type="GO" id="GO:0070507">
    <property type="term" value="P:regulation of microtubule cytoskeleton organization"/>
    <property type="evidence" value="ECO:0007669"/>
    <property type="project" value="TreeGrafter"/>
</dbReference>
<dbReference type="GO" id="GO:0060271">
    <property type="term" value="P:cilium assembly"/>
    <property type="evidence" value="ECO:0007669"/>
    <property type="project" value="TreeGrafter"/>
</dbReference>
<dbReference type="OrthoDB" id="10258914at2759"/>
<evidence type="ECO:0000256" key="1">
    <source>
        <dbReference type="ARBA" id="ARBA00004120"/>
    </source>
</evidence>
<comment type="similarity">
    <text evidence="8">Belongs to the TRAF3IP1 family.</text>
</comment>
<evidence type="ECO:0000256" key="10">
    <source>
        <dbReference type="SAM" id="MobiDB-lite"/>
    </source>
</evidence>
<dbReference type="GO" id="GO:0036064">
    <property type="term" value="C:ciliary basal body"/>
    <property type="evidence" value="ECO:0007669"/>
    <property type="project" value="TreeGrafter"/>
</dbReference>
<keyword evidence="3" id="KW-0963">Cytoplasm</keyword>
<feature type="region of interest" description="Disordered" evidence="10">
    <location>
        <begin position="138"/>
        <end position="430"/>
    </location>
</feature>
<evidence type="ECO:0000259" key="12">
    <source>
        <dbReference type="Pfam" id="PF17749"/>
    </source>
</evidence>
<evidence type="ECO:0000256" key="5">
    <source>
        <dbReference type="ARBA" id="ARBA00023054"/>
    </source>
</evidence>
<dbReference type="InterPro" id="IPR041476">
    <property type="entry name" value="TRAF3IP1_C"/>
</dbReference>
<feature type="domain" description="TRAF3-interacting protein 1 N-terminal" evidence="11">
    <location>
        <begin position="6"/>
        <end position="116"/>
    </location>
</feature>
<dbReference type="InterPro" id="IPR042576">
    <property type="entry name" value="TRAF3IP1_N_sf"/>
</dbReference>
<dbReference type="GO" id="GO:0048513">
    <property type="term" value="P:animal organ development"/>
    <property type="evidence" value="ECO:0007669"/>
    <property type="project" value="UniProtKB-ARBA"/>
</dbReference>
<dbReference type="InterPro" id="IPR018799">
    <property type="entry name" value="TRAF3IP1"/>
</dbReference>
<feature type="compositionally biased region" description="Basic and acidic residues" evidence="10">
    <location>
        <begin position="404"/>
        <end position="421"/>
    </location>
</feature>
<dbReference type="AlphaFoldDB" id="A0A812UH07"/>
<sequence>MTEEYVVATQQTIGTLITKPKMADKYLKKPPFRFLHDLVMEVTRTTSFAQGLYNTEESDAEQLKEKGAKLDFLNKAISATCFALGESIDVSASKIVAGLEPEKTNAWLVKLHQAATTCVGEKSDAAVQRVLSGELIGAAKEKKKKPKEDGAPPPPPDGAEEAPAAPSAPADDEAKKEEERKRRAEKKKREEERKRKEAEAAAAAEQPPPPEPPAPPQDDAEEERKKEEKRRKEEERRRRKEEEKRRAQEEEQRRQEEAAAEAAREDERRAEEAQAAMAQAAMADDGMQDAPPAPPGALSEGPASGPDEIAQRAQEMLAQQRAADNGRPRTAGRKPPKVTSKVTTTEQSTAPANVPAPVVIAEGTGVEDEEDMFEAGGPPPGAPPPPPPPTDDGGQHGALVSDLLAEKRKEEERERLKKEEEETREEFDDGSKGIKMKLRRKKDTGSAIVEVDPVKLGEAIQSLCQAANPLGKSIDLVHQDIANMGKELDHWKQEYRESSEAYGQQLKMTEDLLQPLYQKIAELDDKIAEQQAKIRNSRSRISKNDLKIQQLLESVVMVR</sequence>
<dbReference type="InterPro" id="IPR040468">
    <property type="entry name" value="TRAF3IP1_N"/>
</dbReference>
<evidence type="ECO:0000259" key="11">
    <source>
        <dbReference type="Pfam" id="PF10243"/>
    </source>
</evidence>
<dbReference type="Gene3D" id="1.10.418.50">
    <property type="entry name" value="Microtubule-binding protein MIP-T3"/>
    <property type="match status" value="1"/>
</dbReference>
<gene>
    <name evidence="13" type="primary">Traf3ip1</name>
    <name evidence="13" type="ORF">SNEC2469_LOCUS16815</name>
</gene>
<dbReference type="GO" id="GO:0042073">
    <property type="term" value="P:intraciliary transport"/>
    <property type="evidence" value="ECO:0007669"/>
    <property type="project" value="TreeGrafter"/>
</dbReference>
<feature type="domain" description="TRAF3-interacting protein 1 C-terminal" evidence="12">
    <location>
        <begin position="392"/>
        <end position="555"/>
    </location>
</feature>